<feature type="region of interest" description="Disordered" evidence="1">
    <location>
        <begin position="123"/>
        <end position="164"/>
    </location>
</feature>
<evidence type="ECO:0000313" key="3">
    <source>
        <dbReference type="Proteomes" id="UP000030671"/>
    </source>
</evidence>
<feature type="region of interest" description="Disordered" evidence="1">
    <location>
        <begin position="1"/>
        <end position="90"/>
    </location>
</feature>
<dbReference type="KEGG" id="hir:HETIRDRAFT_451235"/>
<evidence type="ECO:0000256" key="1">
    <source>
        <dbReference type="SAM" id="MobiDB-lite"/>
    </source>
</evidence>
<accession>W4K7W6</accession>
<organism evidence="2 3">
    <name type="scientific">Heterobasidion irregulare (strain TC 32-1)</name>
    <dbReference type="NCBI Taxonomy" id="747525"/>
    <lineage>
        <taxon>Eukaryota</taxon>
        <taxon>Fungi</taxon>
        <taxon>Dikarya</taxon>
        <taxon>Basidiomycota</taxon>
        <taxon>Agaricomycotina</taxon>
        <taxon>Agaricomycetes</taxon>
        <taxon>Russulales</taxon>
        <taxon>Bondarzewiaceae</taxon>
        <taxon>Heterobasidion</taxon>
        <taxon>Heterobasidion annosum species complex</taxon>
    </lineage>
</organism>
<dbReference type="AlphaFoldDB" id="W4K7W6"/>
<dbReference type="GeneID" id="20676126"/>
<feature type="compositionally biased region" description="Basic residues" evidence="1">
    <location>
        <begin position="10"/>
        <end position="26"/>
    </location>
</feature>
<proteinExistence type="predicted"/>
<reference evidence="2 3" key="1">
    <citation type="journal article" date="2012" name="New Phytol.">
        <title>Insight into trade-off between wood decay and parasitism from the genome of a fungal forest pathogen.</title>
        <authorList>
            <person name="Olson A."/>
            <person name="Aerts A."/>
            <person name="Asiegbu F."/>
            <person name="Belbahri L."/>
            <person name="Bouzid O."/>
            <person name="Broberg A."/>
            <person name="Canback B."/>
            <person name="Coutinho P.M."/>
            <person name="Cullen D."/>
            <person name="Dalman K."/>
            <person name="Deflorio G."/>
            <person name="van Diepen L.T."/>
            <person name="Dunand C."/>
            <person name="Duplessis S."/>
            <person name="Durling M."/>
            <person name="Gonthier P."/>
            <person name="Grimwood J."/>
            <person name="Fossdal C.G."/>
            <person name="Hansson D."/>
            <person name="Henrissat B."/>
            <person name="Hietala A."/>
            <person name="Himmelstrand K."/>
            <person name="Hoffmeister D."/>
            <person name="Hogberg N."/>
            <person name="James T.Y."/>
            <person name="Karlsson M."/>
            <person name="Kohler A."/>
            <person name="Kues U."/>
            <person name="Lee Y.H."/>
            <person name="Lin Y.C."/>
            <person name="Lind M."/>
            <person name="Lindquist E."/>
            <person name="Lombard V."/>
            <person name="Lucas S."/>
            <person name="Lunden K."/>
            <person name="Morin E."/>
            <person name="Murat C."/>
            <person name="Park J."/>
            <person name="Raffaello T."/>
            <person name="Rouze P."/>
            <person name="Salamov A."/>
            <person name="Schmutz J."/>
            <person name="Solheim H."/>
            <person name="Stahlberg J."/>
            <person name="Velez H."/>
            <person name="de Vries R.P."/>
            <person name="Wiebenga A."/>
            <person name="Woodward S."/>
            <person name="Yakovlev I."/>
            <person name="Garbelotto M."/>
            <person name="Martin F."/>
            <person name="Grigoriev I.V."/>
            <person name="Stenlid J."/>
        </authorList>
    </citation>
    <scope>NUCLEOTIDE SEQUENCE [LARGE SCALE GENOMIC DNA]</scope>
    <source>
        <strain evidence="2 3">TC 32-1</strain>
    </source>
</reference>
<sequence>MAPAYTPASNRKRPQSVHICTRTRHLATRDPYLPRVTATPSGLSQPKGARPESPDPPHTTPRYNPEPGVPVSPDRACTPPRGTKIRSRAISSLPSVCASLERREPTAPRPHVVIQRRRTYARVRSLAARHSQPASPPMRCTPRPIPPAAWPPPGHIRARRTSRA</sequence>
<dbReference type="HOGENOM" id="CLU_1619249_0_0_1"/>
<dbReference type="RefSeq" id="XP_009546090.1">
    <property type="nucleotide sequence ID" value="XM_009547795.1"/>
</dbReference>
<evidence type="ECO:0000313" key="2">
    <source>
        <dbReference type="EMBL" id="ETW81445.1"/>
    </source>
</evidence>
<name>W4K7W6_HETIT</name>
<gene>
    <name evidence="2" type="ORF">HETIRDRAFT_451235</name>
</gene>
<protein>
    <submittedName>
        <fullName evidence="2">Uncharacterized protein</fullName>
    </submittedName>
</protein>
<dbReference type="InParanoid" id="W4K7W6"/>
<dbReference type="EMBL" id="KI925458">
    <property type="protein sequence ID" value="ETW81445.1"/>
    <property type="molecule type" value="Genomic_DNA"/>
</dbReference>
<keyword evidence="3" id="KW-1185">Reference proteome</keyword>
<feature type="compositionally biased region" description="Pro residues" evidence="1">
    <location>
        <begin position="143"/>
        <end position="154"/>
    </location>
</feature>
<dbReference type="Proteomes" id="UP000030671">
    <property type="component" value="Unassembled WGS sequence"/>
</dbReference>